<keyword evidence="10" id="KW-0414">Isoprene biosynthesis</keyword>
<proteinExistence type="inferred from homology"/>
<dbReference type="Pfam" id="PF02670">
    <property type="entry name" value="DXP_reductoisom"/>
    <property type="match status" value="1"/>
</dbReference>
<dbReference type="SUPFAM" id="SSF55347">
    <property type="entry name" value="Glyceraldehyde-3-phosphate dehydrogenase-like, C-terminal domain"/>
    <property type="match status" value="1"/>
</dbReference>
<dbReference type="GO" id="GO:0051484">
    <property type="term" value="P:isopentenyl diphosphate biosynthetic process, methylerythritol 4-phosphate pathway involved in terpenoid biosynthetic process"/>
    <property type="evidence" value="ECO:0007669"/>
    <property type="project" value="TreeGrafter"/>
</dbReference>
<dbReference type="EC" id="1.1.1.267" evidence="5"/>
<accession>A0A7T9I1Z2</accession>
<comment type="similarity">
    <text evidence="4">Belongs to the DXR family.</text>
</comment>
<comment type="catalytic activity">
    <reaction evidence="11">
        <text>2-C-methyl-D-erythritol 4-phosphate + NADP(+) = 1-deoxy-D-xylulose 5-phosphate + NADPH + H(+)</text>
        <dbReference type="Rhea" id="RHEA:13717"/>
        <dbReference type="ChEBI" id="CHEBI:15378"/>
        <dbReference type="ChEBI" id="CHEBI:57783"/>
        <dbReference type="ChEBI" id="CHEBI:57792"/>
        <dbReference type="ChEBI" id="CHEBI:58262"/>
        <dbReference type="ChEBI" id="CHEBI:58349"/>
        <dbReference type="EC" id="1.1.1.267"/>
    </reaction>
    <physiologicalReaction direction="right-to-left" evidence="11">
        <dbReference type="Rhea" id="RHEA:13719"/>
    </physiologicalReaction>
</comment>
<dbReference type="SUPFAM" id="SSF69055">
    <property type="entry name" value="1-deoxy-D-xylulose-5-phosphate reductoisomerase, C-terminal domain"/>
    <property type="match status" value="1"/>
</dbReference>
<dbReference type="Pfam" id="PF08436">
    <property type="entry name" value="DXP_redisom_C"/>
    <property type="match status" value="1"/>
</dbReference>
<evidence type="ECO:0000256" key="5">
    <source>
        <dbReference type="ARBA" id="ARBA00012366"/>
    </source>
</evidence>
<evidence type="ECO:0000259" key="13">
    <source>
        <dbReference type="Pfam" id="PF08436"/>
    </source>
</evidence>
<evidence type="ECO:0000256" key="4">
    <source>
        <dbReference type="ARBA" id="ARBA00006825"/>
    </source>
</evidence>
<keyword evidence="15" id="KW-0413">Isomerase</keyword>
<evidence type="ECO:0000256" key="8">
    <source>
        <dbReference type="ARBA" id="ARBA00023002"/>
    </source>
</evidence>
<dbReference type="InterPro" id="IPR036291">
    <property type="entry name" value="NAD(P)-bd_dom_sf"/>
</dbReference>
<feature type="domain" description="1-deoxy-D-xylulose 5-phosphate reductoisomerase N-terminal" evidence="12">
    <location>
        <begin position="10"/>
        <end position="135"/>
    </location>
</feature>
<evidence type="ECO:0000259" key="14">
    <source>
        <dbReference type="Pfam" id="PF13288"/>
    </source>
</evidence>
<feature type="domain" description="1-deoxy-D-xylulose 5-phosphate reductoisomerase C-terminal" evidence="13">
    <location>
        <begin position="149"/>
        <end position="232"/>
    </location>
</feature>
<feature type="domain" description="DXP reductoisomerase C-terminal" evidence="14">
    <location>
        <begin position="265"/>
        <end position="380"/>
    </location>
</feature>
<dbReference type="NCBIfam" id="TIGR00243">
    <property type="entry name" value="Dxr"/>
    <property type="match status" value="1"/>
</dbReference>
<comment type="pathway">
    <text evidence="3">Isoprenoid biosynthesis; isopentenyl diphosphate biosynthesis via DXP pathway; isopentenyl diphosphate from 1-deoxy-D-xylulose 5-phosphate: step 1/6.</text>
</comment>
<evidence type="ECO:0000256" key="7">
    <source>
        <dbReference type="ARBA" id="ARBA00022857"/>
    </source>
</evidence>
<dbReference type="PANTHER" id="PTHR30525:SF0">
    <property type="entry name" value="1-DEOXY-D-XYLULOSE 5-PHOSPHATE REDUCTOISOMERASE, CHLOROPLASTIC"/>
    <property type="match status" value="1"/>
</dbReference>
<dbReference type="GO" id="GO:0030145">
    <property type="term" value="F:manganese ion binding"/>
    <property type="evidence" value="ECO:0007669"/>
    <property type="project" value="TreeGrafter"/>
</dbReference>
<dbReference type="PANTHER" id="PTHR30525">
    <property type="entry name" value="1-DEOXY-D-XYLULOSE 5-PHOSPHATE REDUCTOISOMERASE"/>
    <property type="match status" value="1"/>
</dbReference>
<name>A0A7T9I1Z2_9ARCH</name>
<dbReference type="GO" id="GO:0030604">
    <property type="term" value="F:1-deoxy-D-xylulose-5-phosphate reductoisomerase activity"/>
    <property type="evidence" value="ECO:0007669"/>
    <property type="project" value="UniProtKB-EC"/>
</dbReference>
<dbReference type="HAMAP" id="MF_00183">
    <property type="entry name" value="DXP_reductoisom"/>
    <property type="match status" value="1"/>
</dbReference>
<evidence type="ECO:0000256" key="3">
    <source>
        <dbReference type="ARBA" id="ARBA00005094"/>
    </source>
</evidence>
<dbReference type="Proteomes" id="UP000596004">
    <property type="component" value="Chromosome"/>
</dbReference>
<evidence type="ECO:0000313" key="15">
    <source>
        <dbReference type="EMBL" id="QQR92167.1"/>
    </source>
</evidence>
<dbReference type="Gene3D" id="3.40.50.720">
    <property type="entry name" value="NAD(P)-binding Rossmann-like Domain"/>
    <property type="match status" value="1"/>
</dbReference>
<dbReference type="InterPro" id="IPR013644">
    <property type="entry name" value="DXP_reductoisomerase_C"/>
</dbReference>
<keyword evidence="6" id="KW-0479">Metal-binding</keyword>
<dbReference type="InterPro" id="IPR003821">
    <property type="entry name" value="DXP_reductoisomerase"/>
</dbReference>
<evidence type="ECO:0000259" key="12">
    <source>
        <dbReference type="Pfam" id="PF02670"/>
    </source>
</evidence>
<dbReference type="NCBIfam" id="NF009114">
    <property type="entry name" value="PRK12464.1"/>
    <property type="match status" value="1"/>
</dbReference>
<dbReference type="SUPFAM" id="SSF51735">
    <property type="entry name" value="NAD(P)-binding Rossmann-fold domains"/>
    <property type="match status" value="1"/>
</dbReference>
<keyword evidence="9" id="KW-0464">Manganese</keyword>
<evidence type="ECO:0000256" key="11">
    <source>
        <dbReference type="ARBA" id="ARBA00048543"/>
    </source>
</evidence>
<dbReference type="FunFam" id="3.40.50.720:FF:000045">
    <property type="entry name" value="1-deoxy-D-xylulose 5-phosphate reductoisomerase"/>
    <property type="match status" value="1"/>
</dbReference>
<dbReference type="PIRSF" id="PIRSF006205">
    <property type="entry name" value="Dxp_reductismrs"/>
    <property type="match status" value="1"/>
</dbReference>
<dbReference type="GO" id="GO:0070402">
    <property type="term" value="F:NADPH binding"/>
    <property type="evidence" value="ECO:0007669"/>
    <property type="project" value="InterPro"/>
</dbReference>
<dbReference type="EMBL" id="CP064981">
    <property type="protein sequence ID" value="QQR92167.1"/>
    <property type="molecule type" value="Genomic_DNA"/>
</dbReference>
<reference evidence="15" key="1">
    <citation type="submission" date="2020-11" db="EMBL/GenBank/DDBJ databases">
        <title>Connecting structure to function with the recovery of over 1000 high-quality activated sludge metagenome-assembled genomes encoding full-length rRNA genes using long-read sequencing.</title>
        <authorList>
            <person name="Singleton C.M."/>
            <person name="Petriglieri F."/>
            <person name="Kristensen J.M."/>
            <person name="Kirkegaard R.H."/>
            <person name="Michaelsen T.Y."/>
            <person name="Andersen M.H."/>
            <person name="Karst S.M."/>
            <person name="Dueholm M.S."/>
            <person name="Nielsen P.H."/>
            <person name="Albertsen M."/>
        </authorList>
    </citation>
    <scope>NUCLEOTIDE SEQUENCE</scope>
    <source>
        <strain evidence="15">Fred_18-Q3-R57-64_BAT3C.431</strain>
    </source>
</reference>
<comment type="cofactor">
    <cofactor evidence="2">
        <name>Mg(2+)</name>
        <dbReference type="ChEBI" id="CHEBI:18420"/>
    </cofactor>
</comment>
<comment type="cofactor">
    <cofactor evidence="1">
        <name>Mn(2+)</name>
        <dbReference type="ChEBI" id="CHEBI:29035"/>
    </cofactor>
</comment>
<evidence type="ECO:0000256" key="10">
    <source>
        <dbReference type="ARBA" id="ARBA00023229"/>
    </source>
</evidence>
<dbReference type="InterPro" id="IPR036169">
    <property type="entry name" value="DXPR_C_sf"/>
</dbReference>
<dbReference type="UniPathway" id="UPA00056">
    <property type="reaction ID" value="UER00092"/>
</dbReference>
<gene>
    <name evidence="15" type="ORF">IPJ89_03325</name>
</gene>
<dbReference type="AlphaFoldDB" id="A0A7T9I1Z2"/>
<dbReference type="Pfam" id="PF13288">
    <property type="entry name" value="DXPR_C"/>
    <property type="match status" value="1"/>
</dbReference>
<keyword evidence="8 15" id="KW-0560">Oxidoreductase</keyword>
<organism evidence="15">
    <name type="scientific">Candidatus Iainarchaeum sp</name>
    <dbReference type="NCBI Taxonomy" id="3101447"/>
    <lineage>
        <taxon>Archaea</taxon>
        <taxon>Candidatus Iainarchaeota</taxon>
        <taxon>Candidatus Iainarchaeia</taxon>
        <taxon>Candidatus Iainarchaeales</taxon>
        <taxon>Candidatus Iainarchaeaceae</taxon>
        <taxon>Candidatus Iainarchaeum</taxon>
    </lineage>
</organism>
<dbReference type="InterPro" id="IPR026877">
    <property type="entry name" value="DXPR_C"/>
</dbReference>
<dbReference type="Gene3D" id="1.10.1740.10">
    <property type="match status" value="1"/>
</dbReference>
<dbReference type="InterPro" id="IPR013512">
    <property type="entry name" value="DXP_reductoisomerase_N"/>
</dbReference>
<dbReference type="GO" id="GO:0016853">
    <property type="term" value="F:isomerase activity"/>
    <property type="evidence" value="ECO:0007669"/>
    <property type="project" value="UniProtKB-KW"/>
</dbReference>
<keyword evidence="7" id="KW-0521">NADP</keyword>
<evidence type="ECO:0000256" key="2">
    <source>
        <dbReference type="ARBA" id="ARBA00001946"/>
    </source>
</evidence>
<evidence type="ECO:0000256" key="9">
    <source>
        <dbReference type="ARBA" id="ARBA00023211"/>
    </source>
</evidence>
<protein>
    <recommendedName>
        <fullName evidence="5">1-deoxy-D-xylulose-5-phosphate reductoisomerase</fullName>
        <ecNumber evidence="5">1.1.1.267</ecNumber>
    </recommendedName>
</protein>
<sequence length="389" mass="43148">MPTKIPHQKIGILGSTGSIGTQTLNVVDQHTDLFSVKVLSANGSIDLLSEQIKKYKPEAVCLIDETKADVLRQKMKGNMHVLAGYAGLDEAARWESVETLVTAVVGNVGLKPTIEAIRAGKKIALANKETLVSGGAVVMREVKKHQTHLTPIDSEHSAIFQCLNGEDVKEVEKIILTCSGGPFRGRTKAQLKGVTKEQALNHPTWKMGGKITIDSATLMNKGFEVNEAMWLYDVPAEQIEVVVHPQSIIHSAVQFVDQSIMAQVGTHDMRLPIQYALTYPRRIPLDIPKFDFAKARQFTFESPDMNTFECLQMGFEAAKQKGTVCCVLNASNDTAVEEFLQGKIEFLDIQHAIRRVMDQHKNIKHPELQDVLDADAWARKETLKVLDSR</sequence>
<evidence type="ECO:0000256" key="1">
    <source>
        <dbReference type="ARBA" id="ARBA00001936"/>
    </source>
</evidence>
<evidence type="ECO:0000256" key="6">
    <source>
        <dbReference type="ARBA" id="ARBA00022723"/>
    </source>
</evidence>